<dbReference type="Proteomes" id="UP000091918">
    <property type="component" value="Unassembled WGS sequence"/>
</dbReference>
<protein>
    <recommendedName>
        <fullName evidence="4">K Homology domain-containing protein</fullName>
    </recommendedName>
</protein>
<dbReference type="EMBL" id="LGUA01000995">
    <property type="protein sequence ID" value="OAX79507.1"/>
    <property type="molecule type" value="Genomic_DNA"/>
</dbReference>
<keyword evidence="1" id="KW-0694">RNA-binding</keyword>
<feature type="compositionally biased region" description="Polar residues" evidence="3">
    <location>
        <begin position="78"/>
        <end position="93"/>
    </location>
</feature>
<dbReference type="InterPro" id="IPR011990">
    <property type="entry name" value="TPR-like_helical_dom_sf"/>
</dbReference>
<feature type="compositionally biased region" description="Low complexity" evidence="3">
    <location>
        <begin position="139"/>
        <end position="149"/>
    </location>
</feature>
<proteinExistence type="predicted"/>
<comment type="caution">
    <text evidence="5">The sequence shown here is derived from an EMBL/GenBank/DDBJ whole genome shotgun (WGS) entry which is preliminary data.</text>
</comment>
<organism evidence="5 6">
    <name type="scientific">Emergomyces africanus</name>
    <dbReference type="NCBI Taxonomy" id="1955775"/>
    <lineage>
        <taxon>Eukaryota</taxon>
        <taxon>Fungi</taxon>
        <taxon>Dikarya</taxon>
        <taxon>Ascomycota</taxon>
        <taxon>Pezizomycotina</taxon>
        <taxon>Eurotiomycetes</taxon>
        <taxon>Eurotiomycetidae</taxon>
        <taxon>Onygenales</taxon>
        <taxon>Ajellomycetaceae</taxon>
        <taxon>Emergomyces</taxon>
    </lineage>
</organism>
<dbReference type="CDD" id="cd00105">
    <property type="entry name" value="KH-I"/>
    <property type="match status" value="1"/>
</dbReference>
<dbReference type="InterPro" id="IPR002885">
    <property type="entry name" value="PPR_rpt"/>
</dbReference>
<dbReference type="InterPro" id="IPR036612">
    <property type="entry name" value="KH_dom_type_1_sf"/>
</dbReference>
<evidence type="ECO:0000259" key="4">
    <source>
        <dbReference type="Pfam" id="PF00013"/>
    </source>
</evidence>
<sequence>MLSGTRQGLRRVSFFQAPVEHPTVSRNDVFLPFLYPRELFSTLAPGRYVRHFRFPLPVGSNRVVEESIPNCHGRARSNPHQTSRKYTAPSLTPRSVPAALDVSNSSSQPGELRNHDHDNRGDSPETDMQAPRHYDNRSSPDSTRSGTSSEQPTDVDKNVGAIGSDSHGVVRRVRAEQWWRKELHRELARNPPPKQSHVYTEWMDIMDEIMDLRRPTLDKPAPAYAKTIYLSESDLVALAGDERENVWDIRVLSGCRIHVLPREPDSGDSKRKVVLTGSPEAVRLAEEEIKADVEAFYTSQGIEPDSLPPFVAGHEWKQSHNVEIPKIRSVWTHNLPLMAQGKRSREPVRADGVSRPERWTIRNFADYLESITNLAFSSPVHSFLYPNGELNRDVIMDIICDLFTNPDTQQFLSTRAVNSVVFYCYRYPQYLPILLSLFPNFEHLMTTRTFNALLTGCSANHDLNRFRYLISLMKRCGVKPNGLEWVAFVETIFASDVRQKVVARLRREGLLEDQRVLRRLMYRVIPDSFTSHLESGQSVEDYFTVMDKRYGRAWICTESIKHMLSVTVRLDDLSAADTIVHFSKQQGIQLDVQCMNYCLALHLNKRPHTRAITFYLDFINDFPGLPVNNETIRILFNAAWRARYYNTCRVIWTYACLWGLVGNSMKHMVLSSLLRNTASTPGDDAEKNWARNAGKAIAGIEIKASDISPSFDVLKEEEPPSPDHKQLLKSDNVMSLLVGYKPAGELRNAQRQFAHWVIKRDSEAAWRFKPRSSFGDMMWEANALDMGWWAGGHAASMTTAEVVRDVIKVPVDKRPGWRKRERDELAPRNHAKRKVQEGLGQNKQPELHPQEPKREQPGQSEIQSESH</sequence>
<dbReference type="OrthoDB" id="72441at2759"/>
<dbReference type="InterPro" id="IPR004088">
    <property type="entry name" value="KH_dom_type_1"/>
</dbReference>
<dbReference type="Pfam" id="PF00013">
    <property type="entry name" value="KH_1"/>
    <property type="match status" value="1"/>
</dbReference>
<reference evidence="5 6" key="1">
    <citation type="submission" date="2015-07" db="EMBL/GenBank/DDBJ databases">
        <title>Emmonsia species relationships and genome sequence.</title>
        <authorList>
            <person name="Cuomo C.A."/>
            <person name="Schwartz I.S."/>
            <person name="Kenyon C."/>
            <person name="de Hoog G.S."/>
            <person name="Govender N.P."/>
            <person name="Botha A."/>
            <person name="Moreno L."/>
            <person name="de Vries M."/>
            <person name="Munoz J.F."/>
            <person name="Stielow J.B."/>
        </authorList>
    </citation>
    <scope>NUCLEOTIDE SEQUENCE [LARGE SCALE GENOMIC DNA]</scope>
    <source>
        <strain evidence="5 6">CBS 136260</strain>
    </source>
</reference>
<accession>A0A1B7NS80</accession>
<evidence type="ECO:0000313" key="6">
    <source>
        <dbReference type="Proteomes" id="UP000091918"/>
    </source>
</evidence>
<dbReference type="PROSITE" id="PS51375">
    <property type="entry name" value="PPR"/>
    <property type="match status" value="1"/>
</dbReference>
<keyword evidence="6" id="KW-1185">Reference proteome</keyword>
<evidence type="ECO:0000256" key="2">
    <source>
        <dbReference type="PROSITE-ProRule" id="PRU00708"/>
    </source>
</evidence>
<dbReference type="GO" id="GO:0003723">
    <property type="term" value="F:RNA binding"/>
    <property type="evidence" value="ECO:0007669"/>
    <property type="project" value="UniProtKB-UniRule"/>
</dbReference>
<dbReference type="NCBIfam" id="TIGR00756">
    <property type="entry name" value="PPR"/>
    <property type="match status" value="1"/>
</dbReference>
<evidence type="ECO:0000313" key="5">
    <source>
        <dbReference type="EMBL" id="OAX79507.1"/>
    </source>
</evidence>
<feature type="repeat" description="PPR" evidence="2">
    <location>
        <begin position="446"/>
        <end position="480"/>
    </location>
</feature>
<evidence type="ECO:0000256" key="3">
    <source>
        <dbReference type="SAM" id="MobiDB-lite"/>
    </source>
</evidence>
<dbReference type="PROSITE" id="PS50084">
    <property type="entry name" value="KH_TYPE_1"/>
    <property type="match status" value="1"/>
</dbReference>
<feature type="compositionally biased region" description="Basic and acidic residues" evidence="3">
    <location>
        <begin position="112"/>
        <end position="123"/>
    </location>
</feature>
<dbReference type="SUPFAM" id="SSF54791">
    <property type="entry name" value="Eukaryotic type KH-domain (KH-domain type I)"/>
    <property type="match status" value="1"/>
</dbReference>
<feature type="region of interest" description="Disordered" evidence="3">
    <location>
        <begin position="70"/>
        <end position="167"/>
    </location>
</feature>
<dbReference type="STRING" id="1658172.A0A1B7NS80"/>
<feature type="compositionally biased region" description="Basic and acidic residues" evidence="3">
    <location>
        <begin position="818"/>
        <end position="827"/>
    </location>
</feature>
<dbReference type="AlphaFoldDB" id="A0A1B7NS80"/>
<feature type="region of interest" description="Disordered" evidence="3">
    <location>
        <begin position="818"/>
        <end position="867"/>
    </location>
</feature>
<name>A0A1B7NS80_9EURO</name>
<feature type="compositionally biased region" description="Basic and acidic residues" evidence="3">
    <location>
        <begin position="845"/>
        <end position="856"/>
    </location>
</feature>
<feature type="compositionally biased region" description="Polar residues" evidence="3">
    <location>
        <begin position="857"/>
        <end position="867"/>
    </location>
</feature>
<dbReference type="Gene3D" id="1.25.40.10">
    <property type="entry name" value="Tetratricopeptide repeat domain"/>
    <property type="match status" value="1"/>
</dbReference>
<feature type="domain" description="K Homology" evidence="4">
    <location>
        <begin position="242"/>
        <end position="290"/>
    </location>
</feature>
<dbReference type="Gene3D" id="3.30.1370.10">
    <property type="entry name" value="K Homology domain, type 1"/>
    <property type="match status" value="1"/>
</dbReference>
<gene>
    <name evidence="5" type="ORF">ACJ72_06176</name>
</gene>
<evidence type="ECO:0000256" key="1">
    <source>
        <dbReference type="PROSITE-ProRule" id="PRU00117"/>
    </source>
</evidence>